<dbReference type="RefSeq" id="WP_341409913.1">
    <property type="nucleotide sequence ID" value="NZ_JBBUTH010000004.1"/>
</dbReference>
<proteinExistence type="predicted"/>
<dbReference type="Proteomes" id="UP001365405">
    <property type="component" value="Unassembled WGS sequence"/>
</dbReference>
<keyword evidence="2" id="KW-1185">Reference proteome</keyword>
<reference evidence="1 2" key="1">
    <citation type="submission" date="2024-04" db="EMBL/GenBank/DDBJ databases">
        <title>Novel species of the genus Ideonella isolated from streams.</title>
        <authorList>
            <person name="Lu H."/>
        </authorList>
    </citation>
    <scope>NUCLEOTIDE SEQUENCE [LARGE SCALE GENOMIC DNA]</scope>
    <source>
        <strain evidence="1 2">DXS22W</strain>
    </source>
</reference>
<accession>A0ABU9CEC3</accession>
<protein>
    <submittedName>
        <fullName evidence="1">Uncharacterized protein</fullName>
    </submittedName>
</protein>
<dbReference type="EMBL" id="JBBUTH010000004">
    <property type="protein sequence ID" value="MEK8050228.1"/>
    <property type="molecule type" value="Genomic_DNA"/>
</dbReference>
<gene>
    <name evidence="1" type="ORF">AACH10_08255</name>
</gene>
<evidence type="ECO:0000313" key="2">
    <source>
        <dbReference type="Proteomes" id="UP001365405"/>
    </source>
</evidence>
<sequence>MTPNPNPNPTLAASIDALRAGTLDVHALVAQWRAAAAAWPGLPPRYAAVLEKLLAPLEASAMFGEESCSFSRADLADTLLQWLQHVQAAAPGGPGDGATSA</sequence>
<comment type="caution">
    <text evidence="1">The sequence shown here is derived from an EMBL/GenBank/DDBJ whole genome shotgun (WGS) entry which is preliminary data.</text>
</comment>
<organism evidence="1 2">
    <name type="scientific">Pseudaquabacterium inlustre</name>
    <dbReference type="NCBI Taxonomy" id="2984192"/>
    <lineage>
        <taxon>Bacteria</taxon>
        <taxon>Pseudomonadati</taxon>
        <taxon>Pseudomonadota</taxon>
        <taxon>Betaproteobacteria</taxon>
        <taxon>Burkholderiales</taxon>
        <taxon>Sphaerotilaceae</taxon>
        <taxon>Pseudaquabacterium</taxon>
    </lineage>
</organism>
<name>A0ABU9CEC3_9BURK</name>
<evidence type="ECO:0000313" key="1">
    <source>
        <dbReference type="EMBL" id="MEK8050228.1"/>
    </source>
</evidence>